<evidence type="ECO:0000256" key="6">
    <source>
        <dbReference type="ARBA" id="ARBA00022683"/>
    </source>
</evidence>
<feature type="domain" description="PTS EIIB type-1" evidence="19">
    <location>
        <begin position="4"/>
        <end position="87"/>
    </location>
</feature>
<evidence type="ECO:0000256" key="15">
    <source>
        <dbReference type="ARBA" id="ARBA00081008"/>
    </source>
</evidence>
<evidence type="ECO:0000256" key="9">
    <source>
        <dbReference type="ARBA" id="ARBA00022989"/>
    </source>
</evidence>
<dbReference type="Gene3D" id="2.70.70.10">
    <property type="entry name" value="Glucose Permease (Domain IIA)"/>
    <property type="match status" value="1"/>
</dbReference>
<evidence type="ECO:0000256" key="14">
    <source>
        <dbReference type="ARBA" id="ARBA00074554"/>
    </source>
</evidence>
<evidence type="ECO:0000256" key="8">
    <source>
        <dbReference type="ARBA" id="ARBA00022777"/>
    </source>
</evidence>
<dbReference type="GO" id="GO:0090589">
    <property type="term" value="F:protein-phosphocysteine-trehalose phosphotransferase system transporter activity"/>
    <property type="evidence" value="ECO:0007669"/>
    <property type="project" value="TreeGrafter"/>
</dbReference>
<dbReference type="GO" id="GO:0009401">
    <property type="term" value="P:phosphoenolpyruvate-dependent sugar phosphotransferase system"/>
    <property type="evidence" value="ECO:0007669"/>
    <property type="project" value="UniProtKB-KW"/>
</dbReference>
<feature type="transmembrane region" description="Helical" evidence="17">
    <location>
        <begin position="105"/>
        <end position="130"/>
    </location>
</feature>
<dbReference type="NCBIfam" id="TIGR00830">
    <property type="entry name" value="PTBA"/>
    <property type="match status" value="1"/>
</dbReference>
<evidence type="ECO:0000259" key="18">
    <source>
        <dbReference type="PROSITE" id="PS51093"/>
    </source>
</evidence>
<feature type="transmembrane region" description="Helical" evidence="17">
    <location>
        <begin position="257"/>
        <end position="276"/>
    </location>
</feature>
<dbReference type="EC" id="2.7.1.211" evidence="11"/>
<proteinExistence type="predicted"/>
<dbReference type="PROSITE" id="PS51103">
    <property type="entry name" value="PTS_EIIC_TYPE_1"/>
    <property type="match status" value="1"/>
</dbReference>
<evidence type="ECO:0000256" key="10">
    <source>
        <dbReference type="ARBA" id="ARBA00023136"/>
    </source>
</evidence>
<keyword evidence="10 17" id="KW-0472">Membrane</keyword>
<dbReference type="PROSITE" id="PS51093">
    <property type="entry name" value="PTS_EIIA_TYPE_1"/>
    <property type="match status" value="1"/>
</dbReference>
<dbReference type="InterPro" id="IPR001127">
    <property type="entry name" value="PTS_EIIA_1_perm"/>
</dbReference>
<comment type="subcellular location">
    <subcellularLocation>
        <location evidence="1">Cell membrane</location>
        <topology evidence="1">Multi-pass membrane protein</topology>
    </subcellularLocation>
</comment>
<gene>
    <name evidence="21" type="ORF">FC46_GL001197</name>
</gene>
<keyword evidence="5" id="KW-0808">Transferase</keyword>
<evidence type="ECO:0000256" key="13">
    <source>
        <dbReference type="ARBA" id="ARBA00048931"/>
    </source>
</evidence>
<keyword evidence="7 17" id="KW-0812">Transmembrane</keyword>
<dbReference type="PROSITE" id="PS51098">
    <property type="entry name" value="PTS_EIIB_TYPE_1"/>
    <property type="match status" value="1"/>
</dbReference>
<dbReference type="InterPro" id="IPR011055">
    <property type="entry name" value="Dup_hybrid_motif"/>
</dbReference>
<dbReference type="PATRIC" id="fig|1423763.3.peg.1213"/>
<comment type="caution">
    <text evidence="21">The sequence shown here is derived from an EMBL/GenBank/DDBJ whole genome shotgun (WGS) entry which is preliminary data.</text>
</comment>
<dbReference type="InterPro" id="IPR018113">
    <property type="entry name" value="PTrfase_EIIB_Cys"/>
</dbReference>
<feature type="transmembrane region" description="Helical" evidence="17">
    <location>
        <begin position="150"/>
        <end position="169"/>
    </location>
</feature>
<keyword evidence="8" id="KW-0418">Kinase</keyword>
<evidence type="ECO:0000259" key="20">
    <source>
        <dbReference type="PROSITE" id="PS51103"/>
    </source>
</evidence>
<dbReference type="Pfam" id="PF00367">
    <property type="entry name" value="PTS_EIIB"/>
    <property type="match status" value="1"/>
</dbReference>
<evidence type="ECO:0000256" key="1">
    <source>
        <dbReference type="ARBA" id="ARBA00004651"/>
    </source>
</evidence>
<dbReference type="FunFam" id="2.70.70.10:FF:000001">
    <property type="entry name" value="PTS system glucose-specific IIA component"/>
    <property type="match status" value="1"/>
</dbReference>
<feature type="transmembrane region" description="Helical" evidence="17">
    <location>
        <begin position="215"/>
        <end position="236"/>
    </location>
</feature>
<keyword evidence="4" id="KW-0762">Sugar transport</keyword>
<reference evidence="21 22" key="1">
    <citation type="journal article" date="2015" name="Genome Announc.">
        <title>Expanding the biotechnology potential of lactobacilli through comparative genomics of 213 strains and associated genera.</title>
        <authorList>
            <person name="Sun Z."/>
            <person name="Harris H.M."/>
            <person name="McCann A."/>
            <person name="Guo C."/>
            <person name="Argimon S."/>
            <person name="Zhang W."/>
            <person name="Yang X."/>
            <person name="Jeffery I.B."/>
            <person name="Cooney J.C."/>
            <person name="Kagawa T.F."/>
            <person name="Liu W."/>
            <person name="Song Y."/>
            <person name="Salvetti E."/>
            <person name="Wrobel A."/>
            <person name="Rasinkangas P."/>
            <person name="Parkhill J."/>
            <person name="Rea M.C."/>
            <person name="O'Sullivan O."/>
            <person name="Ritari J."/>
            <person name="Douillard F.P."/>
            <person name="Paul Ross R."/>
            <person name="Yang R."/>
            <person name="Briner A.E."/>
            <person name="Felis G.E."/>
            <person name="de Vos W.M."/>
            <person name="Barrangou R."/>
            <person name="Klaenhammer T.R."/>
            <person name="Caufield P.W."/>
            <person name="Cui Y."/>
            <person name="Zhang H."/>
            <person name="O'Toole P.W."/>
        </authorList>
    </citation>
    <scope>NUCLEOTIDE SEQUENCE [LARGE SCALE GENOMIC DNA]</scope>
    <source>
        <strain evidence="21 22">DSM 16043</strain>
    </source>
</reference>
<dbReference type="GO" id="GO:0008982">
    <property type="term" value="F:protein-N(PI)-phosphohistidine-sugar phosphotransferase activity"/>
    <property type="evidence" value="ECO:0007669"/>
    <property type="project" value="InterPro"/>
</dbReference>
<evidence type="ECO:0000256" key="3">
    <source>
        <dbReference type="ARBA" id="ARBA00022475"/>
    </source>
</evidence>
<dbReference type="GO" id="GO:0015771">
    <property type="term" value="P:trehalose transport"/>
    <property type="evidence" value="ECO:0007669"/>
    <property type="project" value="TreeGrafter"/>
</dbReference>
<dbReference type="InterPro" id="IPR001996">
    <property type="entry name" value="PTS_IIB_1"/>
</dbReference>
<dbReference type="GO" id="GO:0016301">
    <property type="term" value="F:kinase activity"/>
    <property type="evidence" value="ECO:0007669"/>
    <property type="project" value="UniProtKB-KW"/>
</dbReference>
<feature type="transmembrane region" description="Helical" evidence="17">
    <location>
        <begin position="431"/>
        <end position="452"/>
    </location>
</feature>
<evidence type="ECO:0000256" key="11">
    <source>
        <dbReference type="ARBA" id="ARBA00044053"/>
    </source>
</evidence>
<dbReference type="Pfam" id="PF00358">
    <property type="entry name" value="PTS_EIIA_1"/>
    <property type="match status" value="1"/>
</dbReference>
<dbReference type="SUPFAM" id="SSF55604">
    <property type="entry name" value="Glucose permease domain IIB"/>
    <property type="match status" value="1"/>
</dbReference>
<evidence type="ECO:0000256" key="17">
    <source>
        <dbReference type="SAM" id="Phobius"/>
    </source>
</evidence>
<keyword evidence="22" id="KW-1185">Reference proteome</keyword>
<dbReference type="PROSITE" id="PS01035">
    <property type="entry name" value="PTS_EIIB_TYPE_1_CYS"/>
    <property type="match status" value="1"/>
</dbReference>
<dbReference type="InterPro" id="IPR013013">
    <property type="entry name" value="PTS_EIIC_1"/>
</dbReference>
<dbReference type="InterPro" id="IPR050558">
    <property type="entry name" value="PTS_Sugar-Specific_Components"/>
</dbReference>
<evidence type="ECO:0000313" key="21">
    <source>
        <dbReference type="EMBL" id="KRL89008.1"/>
    </source>
</evidence>
<dbReference type="GO" id="GO:0005886">
    <property type="term" value="C:plasma membrane"/>
    <property type="evidence" value="ECO:0007669"/>
    <property type="project" value="UniProtKB-SubCell"/>
</dbReference>
<evidence type="ECO:0000313" key="22">
    <source>
        <dbReference type="Proteomes" id="UP000051036"/>
    </source>
</evidence>
<evidence type="ECO:0000256" key="12">
    <source>
        <dbReference type="ARBA" id="ARBA00045139"/>
    </source>
</evidence>
<dbReference type="InterPro" id="IPR003352">
    <property type="entry name" value="PTS_EIIC"/>
</dbReference>
<dbReference type="FunFam" id="3.30.1360.60:FF:000001">
    <property type="entry name" value="PTS system glucose-specific IIBC component PtsG"/>
    <property type="match status" value="1"/>
</dbReference>
<evidence type="ECO:0000256" key="16">
    <source>
        <dbReference type="PROSITE-ProRule" id="PRU00421"/>
    </source>
</evidence>
<feature type="transmembrane region" description="Helical" evidence="17">
    <location>
        <begin position="296"/>
        <end position="317"/>
    </location>
</feature>
<feature type="transmembrane region" description="Helical" evidence="17">
    <location>
        <begin position="391"/>
        <end position="411"/>
    </location>
</feature>
<dbReference type="Proteomes" id="UP000051036">
    <property type="component" value="Unassembled WGS sequence"/>
</dbReference>
<evidence type="ECO:0000256" key="5">
    <source>
        <dbReference type="ARBA" id="ARBA00022679"/>
    </source>
</evidence>
<feature type="domain" description="PTS EIIC type-1" evidence="20">
    <location>
        <begin position="117"/>
        <end position="468"/>
    </location>
</feature>
<feature type="domain" description="PTS EIIA type-1" evidence="18">
    <location>
        <begin position="495"/>
        <end position="599"/>
    </location>
</feature>
<dbReference type="Pfam" id="PF02378">
    <property type="entry name" value="PTS_EIIC"/>
    <property type="match status" value="1"/>
</dbReference>
<evidence type="ECO:0000256" key="4">
    <source>
        <dbReference type="ARBA" id="ARBA00022597"/>
    </source>
</evidence>
<dbReference type="OrthoDB" id="9769191at2"/>
<dbReference type="PROSITE" id="PS00371">
    <property type="entry name" value="PTS_EIIA_TYPE_1_HIS"/>
    <property type="match status" value="1"/>
</dbReference>
<dbReference type="AlphaFoldDB" id="A0A0R1U731"/>
<keyword evidence="2" id="KW-0813">Transport</keyword>
<dbReference type="CDD" id="cd00212">
    <property type="entry name" value="PTS_IIB_glc"/>
    <property type="match status" value="1"/>
</dbReference>
<organism evidence="21 22">
    <name type="scientific">Lactobacillus kalixensis DSM 16043</name>
    <dbReference type="NCBI Taxonomy" id="1423763"/>
    <lineage>
        <taxon>Bacteria</taxon>
        <taxon>Bacillati</taxon>
        <taxon>Bacillota</taxon>
        <taxon>Bacilli</taxon>
        <taxon>Lactobacillales</taxon>
        <taxon>Lactobacillaceae</taxon>
        <taxon>Lactobacillus</taxon>
    </lineage>
</organism>
<dbReference type="STRING" id="1423763.FC46_GL001197"/>
<comment type="catalytic activity">
    <reaction evidence="13">
        <text>N(pros)-phospho-L-histidyl-[protein](out) + sucrose = sucrose 6(G)-phosphate(in) + L-histidyl-[protein]</text>
        <dbReference type="Rhea" id="RHEA:49236"/>
        <dbReference type="Rhea" id="RHEA-COMP:9745"/>
        <dbReference type="Rhea" id="RHEA-COMP:9746"/>
        <dbReference type="ChEBI" id="CHEBI:17992"/>
        <dbReference type="ChEBI" id="CHEBI:29979"/>
        <dbReference type="ChEBI" id="CHEBI:64837"/>
        <dbReference type="ChEBI" id="CHEBI:91002"/>
        <dbReference type="EC" id="2.7.1.211"/>
    </reaction>
</comment>
<keyword evidence="3" id="KW-1003">Cell membrane</keyword>
<sequence>MNNKELAEKIFELVGGSDNIDSAMHCATRLRVMVKDKSKVKVKEIESLSKVKGSFFNAGQYQIILGTGLVDKVYDEFAPLLNNRSSDESSSNTKKKFSFKQSIRVFGDVFVPIIPVLVATGLFMGLRGLLTQDSILQLFGMTTKSIPHELLLLTNILTDTAFAFLPALVCWSTFKIFGGTPVLGIVLGLMLVSPALPDAYAVAQGKISPIMLFNFIPITGYQGSVLPAFMTGILASKFEKWLRKWIPDSLDLILRPFLTLLFGLIAGLLVLGPIFHSVEEGVLVTVSALLELPFGIGGFLYGCFGQLLGIVGIHHILNMLEINMLAQYHWDFLNPIGTCGNIAEAGVVLAVAIKTHSNKMKQIAYPSSLSAALGITEPAVFGVSLRLVKPFICSMIAGGIGGFLASLLQLKATGMGLTGIPGTLLYLNNQLPLYILVNLVSFASGFALTWAFGYTKNMDAELADTNEELAEIKLENENILSPVTGEAFELSKAKDEVFSSLSLGDGIAFNPIEGKVFAPVNGTITVAYPTKHAIGITSDNGVEVLIHIGIDTVELQGKYFESNIKQGMHVKAGQELVRFDLDKVESEGYDPTVMMIITNTTAYQAILPEKYGDIKHGDIAVATKA</sequence>
<comment type="function">
    <text evidence="12">The phosphoenolpyruvate-dependent sugar phosphotransferase system (sugar PTS), a major carbohydrate active transport system, catalyzes the phosphorylation of incoming sugar substrates concomitantly with their translocation across the cell membrane. This system is involved in sucrose transport.</text>
</comment>
<accession>A0A0R1U731</accession>
<evidence type="ECO:0000256" key="7">
    <source>
        <dbReference type="ARBA" id="ARBA00022692"/>
    </source>
</evidence>
<dbReference type="SUPFAM" id="SSF51261">
    <property type="entry name" value="Duplicated hybrid motif"/>
    <property type="match status" value="1"/>
</dbReference>
<dbReference type="PANTHER" id="PTHR30175">
    <property type="entry name" value="PHOSPHOTRANSFERASE SYSTEM TRANSPORT PROTEIN"/>
    <property type="match status" value="1"/>
</dbReference>
<evidence type="ECO:0000259" key="19">
    <source>
        <dbReference type="PROSITE" id="PS51098"/>
    </source>
</evidence>
<evidence type="ECO:0000256" key="2">
    <source>
        <dbReference type="ARBA" id="ARBA00022448"/>
    </source>
</evidence>
<protein>
    <recommendedName>
        <fullName evidence="14">PTS system sucrose-specific EIIBCA component</fullName>
        <ecNumber evidence="11">2.7.1.211</ecNumber>
    </recommendedName>
    <alternativeName>
        <fullName evidence="15">EIIBCA-Scr</fullName>
    </alternativeName>
</protein>
<dbReference type="Gene3D" id="3.30.1360.60">
    <property type="entry name" value="Glucose permease domain IIB"/>
    <property type="match status" value="1"/>
</dbReference>
<dbReference type="EMBL" id="AZFM01000034">
    <property type="protein sequence ID" value="KRL89008.1"/>
    <property type="molecule type" value="Genomic_DNA"/>
</dbReference>
<dbReference type="InterPro" id="IPR036878">
    <property type="entry name" value="Glu_permease_IIB"/>
</dbReference>
<feature type="transmembrane region" description="Helical" evidence="17">
    <location>
        <begin position="176"/>
        <end position="195"/>
    </location>
</feature>
<keyword evidence="6" id="KW-0598">Phosphotransferase system</keyword>
<keyword evidence="9 17" id="KW-1133">Transmembrane helix</keyword>
<dbReference type="RefSeq" id="WP_057799673.1">
    <property type="nucleotide sequence ID" value="NZ_AZFM01000034.1"/>
</dbReference>
<name>A0A0R1U731_9LACO</name>
<dbReference type="PANTHER" id="PTHR30175:SF7">
    <property type="entry name" value="NEGATIVE REGULATOR OF SACY ACTIVITY"/>
    <property type="match status" value="1"/>
</dbReference>
<feature type="active site" description="Phosphocysteine intermediate; for EIIB activity" evidence="16">
    <location>
        <position position="26"/>
    </location>
</feature>